<keyword evidence="1" id="KW-0732">Signal</keyword>
<dbReference type="EMBL" id="KZ678452">
    <property type="protein sequence ID" value="PSR83918.1"/>
    <property type="molecule type" value="Genomic_DNA"/>
</dbReference>
<protein>
    <recommendedName>
        <fullName evidence="4">Secreted protein</fullName>
    </recommendedName>
</protein>
<name>A0A2T3A6R1_9PEZI</name>
<sequence length="83" mass="9040">MALLARCCPVLQALTLSLALPACYHVALAALLSQPCEARVSQLPGCQFTKKVLDGVPLIGCGWYYHSTFIPFFTPKGPCRPKF</sequence>
<keyword evidence="3" id="KW-1185">Reference proteome</keyword>
<evidence type="ECO:0000313" key="2">
    <source>
        <dbReference type="EMBL" id="PSR83918.1"/>
    </source>
</evidence>
<dbReference type="Proteomes" id="UP000241462">
    <property type="component" value="Unassembled WGS sequence"/>
</dbReference>
<feature type="chain" id="PRO_5015597844" description="Secreted protein" evidence="1">
    <location>
        <begin position="30"/>
        <end position="83"/>
    </location>
</feature>
<evidence type="ECO:0000313" key="3">
    <source>
        <dbReference type="Proteomes" id="UP000241462"/>
    </source>
</evidence>
<feature type="signal peptide" evidence="1">
    <location>
        <begin position="1"/>
        <end position="29"/>
    </location>
</feature>
<dbReference type="InParanoid" id="A0A2T3A6R1"/>
<organism evidence="2 3">
    <name type="scientific">Coniella lustricola</name>
    <dbReference type="NCBI Taxonomy" id="2025994"/>
    <lineage>
        <taxon>Eukaryota</taxon>
        <taxon>Fungi</taxon>
        <taxon>Dikarya</taxon>
        <taxon>Ascomycota</taxon>
        <taxon>Pezizomycotina</taxon>
        <taxon>Sordariomycetes</taxon>
        <taxon>Sordariomycetidae</taxon>
        <taxon>Diaporthales</taxon>
        <taxon>Schizoparmaceae</taxon>
        <taxon>Coniella</taxon>
    </lineage>
</organism>
<accession>A0A2T3A6R1</accession>
<gene>
    <name evidence="2" type="ORF">BD289DRAFT_435177</name>
</gene>
<proteinExistence type="predicted"/>
<evidence type="ECO:0000256" key="1">
    <source>
        <dbReference type="SAM" id="SignalP"/>
    </source>
</evidence>
<dbReference type="AlphaFoldDB" id="A0A2T3A6R1"/>
<reference evidence="2 3" key="1">
    <citation type="journal article" date="2018" name="Mycol. Prog.">
        <title>Coniella lustricola, a new species from submerged detritus.</title>
        <authorList>
            <person name="Raudabaugh D.B."/>
            <person name="Iturriaga T."/>
            <person name="Carver A."/>
            <person name="Mondo S."/>
            <person name="Pangilinan J."/>
            <person name="Lipzen A."/>
            <person name="He G."/>
            <person name="Amirebrahimi M."/>
            <person name="Grigoriev I.V."/>
            <person name="Miller A.N."/>
        </authorList>
    </citation>
    <scope>NUCLEOTIDE SEQUENCE [LARGE SCALE GENOMIC DNA]</scope>
    <source>
        <strain evidence="2 3">B22-T-1</strain>
    </source>
</reference>
<evidence type="ECO:0008006" key="4">
    <source>
        <dbReference type="Google" id="ProtNLM"/>
    </source>
</evidence>